<sequence>MAMVQARHREISRARPGPQCARGRHRRLTADHGSFEQLVAELLLRSGADPNLANAKGLTPLHYLSTLEEDDDWPNALFELSHDKYRPLQVNAKNNSGAVPLLYALKQGRKKLTEILLRQGANPNSRATKTE</sequence>
<name>A0A6H5IGF4_9HYME</name>
<dbReference type="Proteomes" id="UP000479190">
    <property type="component" value="Unassembled WGS sequence"/>
</dbReference>
<accession>A0A6H5IGF4</accession>
<dbReference type="InterPro" id="IPR002110">
    <property type="entry name" value="Ankyrin_rpt"/>
</dbReference>
<keyword evidence="1" id="KW-0677">Repeat</keyword>
<proteinExistence type="predicted"/>
<evidence type="ECO:0000256" key="1">
    <source>
        <dbReference type="ARBA" id="ARBA00022737"/>
    </source>
</evidence>
<keyword evidence="2 3" id="KW-0040">ANK repeat</keyword>
<dbReference type="OrthoDB" id="6593077at2759"/>
<protein>
    <submittedName>
        <fullName evidence="5">Uncharacterized protein</fullName>
    </submittedName>
</protein>
<evidence type="ECO:0000256" key="4">
    <source>
        <dbReference type="SAM" id="MobiDB-lite"/>
    </source>
</evidence>
<dbReference type="PROSITE" id="PS50088">
    <property type="entry name" value="ANK_REPEAT"/>
    <property type="match status" value="1"/>
</dbReference>
<feature type="repeat" description="ANK" evidence="3">
    <location>
        <begin position="96"/>
        <end position="128"/>
    </location>
</feature>
<dbReference type="Gene3D" id="1.25.40.20">
    <property type="entry name" value="Ankyrin repeat-containing domain"/>
    <property type="match status" value="1"/>
</dbReference>
<evidence type="ECO:0000313" key="5">
    <source>
        <dbReference type="EMBL" id="CAB0034809.1"/>
    </source>
</evidence>
<dbReference type="Pfam" id="PF12796">
    <property type="entry name" value="Ank_2"/>
    <property type="match status" value="1"/>
</dbReference>
<keyword evidence="6" id="KW-1185">Reference proteome</keyword>
<dbReference type="PANTHER" id="PTHR24171">
    <property type="entry name" value="ANKYRIN REPEAT DOMAIN-CONTAINING PROTEIN 39-RELATED"/>
    <property type="match status" value="1"/>
</dbReference>
<dbReference type="EMBL" id="CADCXV010000758">
    <property type="protein sequence ID" value="CAB0034809.1"/>
    <property type="molecule type" value="Genomic_DNA"/>
</dbReference>
<evidence type="ECO:0000313" key="6">
    <source>
        <dbReference type="Proteomes" id="UP000479190"/>
    </source>
</evidence>
<evidence type="ECO:0000256" key="2">
    <source>
        <dbReference type="ARBA" id="ARBA00023043"/>
    </source>
</evidence>
<feature type="region of interest" description="Disordered" evidence="4">
    <location>
        <begin position="1"/>
        <end position="24"/>
    </location>
</feature>
<dbReference type="InterPro" id="IPR036770">
    <property type="entry name" value="Ankyrin_rpt-contain_sf"/>
</dbReference>
<gene>
    <name evidence="5" type="ORF">TBRA_LOCUS6707</name>
</gene>
<dbReference type="AlphaFoldDB" id="A0A6H5IGF4"/>
<evidence type="ECO:0000256" key="3">
    <source>
        <dbReference type="PROSITE-ProRule" id="PRU00023"/>
    </source>
</evidence>
<organism evidence="5 6">
    <name type="scientific">Trichogramma brassicae</name>
    <dbReference type="NCBI Taxonomy" id="86971"/>
    <lineage>
        <taxon>Eukaryota</taxon>
        <taxon>Metazoa</taxon>
        <taxon>Ecdysozoa</taxon>
        <taxon>Arthropoda</taxon>
        <taxon>Hexapoda</taxon>
        <taxon>Insecta</taxon>
        <taxon>Pterygota</taxon>
        <taxon>Neoptera</taxon>
        <taxon>Endopterygota</taxon>
        <taxon>Hymenoptera</taxon>
        <taxon>Apocrita</taxon>
        <taxon>Proctotrupomorpha</taxon>
        <taxon>Chalcidoidea</taxon>
        <taxon>Trichogrammatidae</taxon>
        <taxon>Trichogramma</taxon>
    </lineage>
</organism>
<reference evidence="5 6" key="1">
    <citation type="submission" date="2020-02" db="EMBL/GenBank/DDBJ databases">
        <authorList>
            <person name="Ferguson B K."/>
        </authorList>
    </citation>
    <scope>NUCLEOTIDE SEQUENCE [LARGE SCALE GENOMIC DNA]</scope>
</reference>
<dbReference type="PROSITE" id="PS50297">
    <property type="entry name" value="ANK_REP_REGION"/>
    <property type="match status" value="1"/>
</dbReference>
<dbReference type="SUPFAM" id="SSF48403">
    <property type="entry name" value="Ankyrin repeat"/>
    <property type="match status" value="1"/>
</dbReference>